<comment type="caution">
    <text evidence="5">The sequence shown here is derived from an EMBL/GenBank/DDBJ whole genome shotgun (WGS) entry which is preliminary data.</text>
</comment>
<feature type="domain" description="RPAP1 C-terminal" evidence="3">
    <location>
        <begin position="315"/>
        <end position="384"/>
    </location>
</feature>
<dbReference type="PANTHER" id="PTHR47605:SF2">
    <property type="entry name" value="TRANSCRIPTIONAL ELONGATION REGULATOR MINIYO"/>
    <property type="match status" value="1"/>
</dbReference>
<dbReference type="Pfam" id="PF08620">
    <property type="entry name" value="RPAP1_C"/>
    <property type="match status" value="1"/>
</dbReference>
<dbReference type="InterPro" id="IPR013930">
    <property type="entry name" value="RPAP1_N"/>
</dbReference>
<dbReference type="EMBL" id="CAUYUE010000016">
    <property type="protein sequence ID" value="CAK0787290.1"/>
    <property type="molecule type" value="Genomic_DNA"/>
</dbReference>
<reference evidence="5 6" key="1">
    <citation type="submission" date="2023-10" db="EMBL/GenBank/DDBJ databases">
        <authorList>
            <person name="Maclean D."/>
            <person name="Macfadyen A."/>
        </authorList>
    </citation>
    <scope>NUCLEOTIDE SEQUENCE [LARGE SCALE GENOMIC DNA]</scope>
</reference>
<dbReference type="Proteomes" id="UP001314263">
    <property type="component" value="Unassembled WGS sequence"/>
</dbReference>
<feature type="domain" description="RPAP1 N-terminal" evidence="4">
    <location>
        <begin position="199"/>
        <end position="243"/>
    </location>
</feature>
<gene>
    <name evidence="5" type="ORF">CVIRNUC_010508</name>
</gene>
<proteinExistence type="inferred from homology"/>
<feature type="compositionally biased region" description="Low complexity" evidence="2">
    <location>
        <begin position="172"/>
        <end position="190"/>
    </location>
</feature>
<feature type="compositionally biased region" description="Polar residues" evidence="2">
    <location>
        <begin position="248"/>
        <end position="263"/>
    </location>
</feature>
<organism evidence="5 6">
    <name type="scientific">Coccomyxa viridis</name>
    <dbReference type="NCBI Taxonomy" id="1274662"/>
    <lineage>
        <taxon>Eukaryota</taxon>
        <taxon>Viridiplantae</taxon>
        <taxon>Chlorophyta</taxon>
        <taxon>core chlorophytes</taxon>
        <taxon>Trebouxiophyceae</taxon>
        <taxon>Trebouxiophyceae incertae sedis</taxon>
        <taxon>Coccomyxaceae</taxon>
        <taxon>Coccomyxa</taxon>
    </lineage>
</organism>
<feature type="region of interest" description="Disordered" evidence="2">
    <location>
        <begin position="120"/>
        <end position="194"/>
    </location>
</feature>
<dbReference type="InterPro" id="IPR055326">
    <property type="entry name" value="MINIYO"/>
</dbReference>
<evidence type="ECO:0000313" key="5">
    <source>
        <dbReference type="EMBL" id="CAK0787290.1"/>
    </source>
</evidence>
<keyword evidence="6" id="KW-1185">Reference proteome</keyword>
<evidence type="ECO:0000259" key="3">
    <source>
        <dbReference type="Pfam" id="PF08620"/>
    </source>
</evidence>
<feature type="compositionally biased region" description="Low complexity" evidence="2">
    <location>
        <begin position="125"/>
        <end position="150"/>
    </location>
</feature>
<evidence type="ECO:0000256" key="1">
    <source>
        <dbReference type="ARBA" id="ARBA00009953"/>
    </source>
</evidence>
<name>A0AAV1IM17_9CHLO</name>
<feature type="region of interest" description="Disordered" evidence="2">
    <location>
        <begin position="480"/>
        <end position="508"/>
    </location>
</feature>
<dbReference type="Pfam" id="PF08621">
    <property type="entry name" value="RPAP1_N"/>
    <property type="match status" value="1"/>
</dbReference>
<accession>A0AAV1IM17</accession>
<dbReference type="InterPro" id="IPR013929">
    <property type="entry name" value="RPAP1_C"/>
</dbReference>
<comment type="similarity">
    <text evidence="1">Belongs to the RPAP1 family.</text>
</comment>
<dbReference type="PANTHER" id="PTHR47605">
    <property type="entry name" value="TRANSCRIPTIONAL ELONGATION REGULATOR MINIYO"/>
    <property type="match status" value="1"/>
</dbReference>
<evidence type="ECO:0000256" key="2">
    <source>
        <dbReference type="SAM" id="MobiDB-lite"/>
    </source>
</evidence>
<sequence>MSLRKGLQADSEDELMRMQADFAASGKAPAAKVARLRPKINCTQEAQSSYKPVECKDATVDAPKGKAAVHEHETPEGWQIVGDVCERQPDASAPPQMTQTSASSAFPMATHRKLSKFALGRRAKATAQQQGAASMASASPMPPAAAQSRPLSAAQHLRAATDEHSVSAPSMPGRAQQPAPTAGAAGSAGRPTHERRLAEEIDAENAQAVHSMRPEEVEKAKQEIRERLDPAILAFLEKRAAQRKAQQRDTPSSSNTPMASSGGSEDRLPEPCSQEPGHAMQQAALRQQGTLPSAVLPAQGHQDDAGRGEAAAARLRFDMSGNCVGQRLSASDDQLATEHDLLRQDEKGEVSGYTVHEMCQLARSALPAQRAFACRHLAALLVRVQPSLVSNPTDVVSPANEVKAVTWLELWQHMVQDCVVALVLRLAFDDQNAGVIAAAASALQALTGSRHWGSGLDLLDAELPSMPWRHLERPHPSAAWTSAWPVPERDPSFPQNATEPDLAAENSMDPRQLAKQDTLAGLLQMQVLERITYLVTSAAAPAALEPCLHLLGNLALGGADVAYAICHTSQLVEGIMAILDLRSSVSGFEAAAKAQEAARPAALRALCLLCQAGTHTARRLLAAGLESRVLRFVMGPALQQENQLSADASTMQLQVIALRIWRTLAAMGLSSMSLDDAYPAICRHLEPNVGHASAATADPKQPSLEMYALSETLWVCWTCLHLDSQHGHTGAASEGCRAAITQAATAWLQPDALARVQESIQHLLEPHRHCAAHQAALFLSAFSAAARTAMLARGRVDGQAPDVALLGITSEGDLVKGLLQLLSAEGGSCQQSDSLRPMDQAQVLSAGSAAVRAILSALKAGQPEQAAAVAAEVATALLKESHELSRAQYEASCIEPWEALQFHTDQCRVLTLVTSVEMLQSLSKRDASKGATAASFLKSSSQQLRDALTSALTRLPPGAEDLALRALSCLLHPSLLRSVRSAAEEALQRCRSSGSTLCEAALRQGAWRQEDAEMAEPAGLPGTEQLGRGLLHGYAAHWLGLIPAGQPQGESLAAGLPASFMRQPIGSRLPLPRDWPCHAMWPEEGSQKQASELDAIPEEATGNPAEALSPAHTLVYTLGLETLGSSVMASPLGTRVTRVLDVLFGPGAGSHDADAQAAPWTNPLVRQAAAARLRCYLVELQHTSRTASGLALAPITEADAVRWALEFASSSFGDPLLASAISLLLLPAMPPGVQVTVLDVLDQESALHLLPSMRKAPDCGCQSILAQTAVSASADAEHGNKDSESLGDEQINKSTSYYSKEGAESVFLQDRPKEAVDMFRRLLHEGRLRKAAELGSLAHDIAAHY</sequence>
<protein>
    <submittedName>
        <fullName evidence="5">Uncharacterized protein</fullName>
    </submittedName>
</protein>
<evidence type="ECO:0000313" key="6">
    <source>
        <dbReference type="Proteomes" id="UP001314263"/>
    </source>
</evidence>
<feature type="region of interest" description="Disordered" evidence="2">
    <location>
        <begin position="240"/>
        <end position="287"/>
    </location>
</feature>
<evidence type="ECO:0000259" key="4">
    <source>
        <dbReference type="Pfam" id="PF08621"/>
    </source>
</evidence>